<dbReference type="PROSITE" id="PS50305">
    <property type="entry name" value="SIRTUIN"/>
    <property type="match status" value="1"/>
</dbReference>
<keyword evidence="2" id="KW-0520">NAD</keyword>
<dbReference type="InterPro" id="IPR026590">
    <property type="entry name" value="Ssirtuin_cat_dom"/>
</dbReference>
<dbReference type="OrthoDB" id="29950at10239"/>
<keyword evidence="5" id="KW-1185">Reference proteome</keyword>
<name>A0A068EPD4_9CAUD</name>
<dbReference type="Gene3D" id="3.30.1600.10">
    <property type="entry name" value="SIR2/SIRT2 'Small Domain"/>
    <property type="match status" value="1"/>
</dbReference>
<accession>A0A068EPD4</accession>
<feature type="domain" description="Deacetylase sirtuin-type" evidence="3">
    <location>
        <begin position="2"/>
        <end position="249"/>
    </location>
</feature>
<evidence type="ECO:0000256" key="2">
    <source>
        <dbReference type="ARBA" id="ARBA00023027"/>
    </source>
</evidence>
<keyword evidence="1" id="KW-0808">Transferase</keyword>
<evidence type="ECO:0000256" key="1">
    <source>
        <dbReference type="ARBA" id="ARBA00022679"/>
    </source>
</evidence>
<dbReference type="PANTHER" id="PTHR11085:SF4">
    <property type="entry name" value="NAD-DEPENDENT PROTEIN DEACYLASE"/>
    <property type="match status" value="1"/>
</dbReference>
<dbReference type="GO" id="GO:0017136">
    <property type="term" value="F:histone deacetylase activity, NAD-dependent"/>
    <property type="evidence" value="ECO:0007669"/>
    <property type="project" value="TreeGrafter"/>
</dbReference>
<sequence>MNTVYSETIKRVSELLKESKKTVVLSGAGLSTECGLQDFRSSSGLYKNRRIRELATTRGLWDSTFEFTEYYRERIGQVLDNEPDESYMCINDWAEQGLVHHIITQNVDGYHSQVNTAKIPVHMLHGDLASCFCSACKKSTPSSYYLHNIRCPHCGGLLRPNIVLFNEQLSQNTLALSLSAVQSADLTIVMGSSLQVTPAAILPAYTKKNGGKIVIINNDETQLDHIADVVINAPLGRTIAEINKELGTSA</sequence>
<dbReference type="PANTHER" id="PTHR11085">
    <property type="entry name" value="NAD-DEPENDENT PROTEIN DEACYLASE SIRTUIN-5, MITOCHONDRIAL-RELATED"/>
    <property type="match status" value="1"/>
</dbReference>
<evidence type="ECO:0000259" key="3">
    <source>
        <dbReference type="PROSITE" id="PS50305"/>
    </source>
</evidence>
<dbReference type="InterPro" id="IPR050134">
    <property type="entry name" value="NAD-dep_sirtuin_deacylases"/>
</dbReference>
<organism evidence="4 5">
    <name type="scientific">Bacillus phage CP-51</name>
    <dbReference type="NCBI Taxonomy" id="1391188"/>
    <lineage>
        <taxon>Viruses</taxon>
        <taxon>Duplodnaviria</taxon>
        <taxon>Heunggongvirae</taxon>
        <taxon>Uroviricota</taxon>
        <taxon>Caudoviricetes</taxon>
        <taxon>Herelleviridae</taxon>
        <taxon>Spounavirinae</taxon>
        <taxon>Siminovitchvirus</taxon>
        <taxon>Siminovitchvirus CP51</taxon>
    </lineage>
</organism>
<protein>
    <submittedName>
        <fullName evidence="4">Putative hydrolase</fullName>
    </submittedName>
</protein>
<evidence type="ECO:0000313" key="4">
    <source>
        <dbReference type="EMBL" id="AID50564.1"/>
    </source>
</evidence>
<dbReference type="GeneID" id="22277072"/>
<keyword evidence="4" id="KW-0378">Hydrolase</keyword>
<dbReference type="Gene3D" id="3.40.50.1220">
    <property type="entry name" value="TPP-binding domain"/>
    <property type="match status" value="1"/>
</dbReference>
<dbReference type="RefSeq" id="YP_009099173.1">
    <property type="nucleotide sequence ID" value="NC_025423.1"/>
</dbReference>
<proteinExistence type="predicted"/>
<dbReference type="EMBL" id="KF554508">
    <property type="protein sequence ID" value="AID50564.1"/>
    <property type="molecule type" value="Genomic_DNA"/>
</dbReference>
<dbReference type="Pfam" id="PF02146">
    <property type="entry name" value="SIR2"/>
    <property type="match status" value="1"/>
</dbReference>
<dbReference type="SUPFAM" id="SSF52467">
    <property type="entry name" value="DHS-like NAD/FAD-binding domain"/>
    <property type="match status" value="1"/>
</dbReference>
<evidence type="ECO:0000313" key="5">
    <source>
        <dbReference type="Proteomes" id="UP000027382"/>
    </source>
</evidence>
<dbReference type="Proteomes" id="UP000027382">
    <property type="component" value="Segment"/>
</dbReference>
<dbReference type="KEGG" id="vg:22277072"/>
<dbReference type="InterPro" id="IPR003000">
    <property type="entry name" value="Sirtuin"/>
</dbReference>
<dbReference type="InterPro" id="IPR029035">
    <property type="entry name" value="DHS-like_NAD/FAD-binding_dom"/>
</dbReference>
<dbReference type="GO" id="GO:0070403">
    <property type="term" value="F:NAD+ binding"/>
    <property type="evidence" value="ECO:0007669"/>
    <property type="project" value="InterPro"/>
</dbReference>
<reference evidence="4" key="1">
    <citation type="journal article" date="2014" name="Virology">
        <title>The odd one out: Bacillus ACT bacteriophage CP-51 exhibits unusual properties compared to related Spounavirinae W.Ph. and Bastille.</title>
        <authorList>
            <person name="Klumpp J."/>
            <person name="Schmuki M."/>
            <person name="Sozhamannan S."/>
            <person name="Beyer W."/>
            <person name="Fouts D.E."/>
            <person name="Bernbach V."/>
            <person name="Calendar R."/>
            <person name="Loessner M.J."/>
        </authorList>
    </citation>
    <scope>NUCLEOTIDE SEQUENCE [LARGE SCALE GENOMIC DNA]</scope>
</reference>
<dbReference type="InterPro" id="IPR026591">
    <property type="entry name" value="Sirtuin_cat_small_dom_sf"/>
</dbReference>
<dbReference type="GO" id="GO:0016787">
    <property type="term" value="F:hydrolase activity"/>
    <property type="evidence" value="ECO:0007669"/>
    <property type="project" value="UniProtKB-KW"/>
</dbReference>